<dbReference type="GO" id="GO:0051287">
    <property type="term" value="F:NAD binding"/>
    <property type="evidence" value="ECO:0007669"/>
    <property type="project" value="UniProtKB-UniRule"/>
</dbReference>
<evidence type="ECO:0000256" key="5">
    <source>
        <dbReference type="ARBA" id="ARBA00023002"/>
    </source>
</evidence>
<evidence type="ECO:0000256" key="12">
    <source>
        <dbReference type="RuleBase" id="RU003388"/>
    </source>
</evidence>
<keyword evidence="10 12" id="KW-0963">Cytoplasm</keyword>
<protein>
    <recommendedName>
        <fullName evidence="10 12">Glyceraldehyde-3-phosphate dehydrogenase</fullName>
        <shortName evidence="10">GAPDH</shortName>
        <ecNumber evidence="10 12">1.2.1.59</ecNumber>
    </recommendedName>
    <alternativeName>
        <fullName evidence="10">NAD(P)-dependent glyceraldehyde-3-phosphate dehydrogenase</fullName>
    </alternativeName>
</protein>
<dbReference type="RefSeq" id="WP_014738047.1">
    <property type="nucleotide sequence ID" value="NC_017954.1"/>
</dbReference>
<keyword evidence="5 10" id="KW-0560">Oxidoreductase</keyword>
<dbReference type="InterPro" id="IPR020831">
    <property type="entry name" value="GlycerAld/Erythrose_P_DH"/>
</dbReference>
<dbReference type="InterPro" id="IPR020828">
    <property type="entry name" value="GlycerAld_3-P_DH_NAD(P)-bd"/>
</dbReference>
<dbReference type="OrthoDB" id="295712at2157"/>
<sequence length="340" mass="37266">MKAPVAVNGYGTIGKRVAEAIRQMPDLELKGIVKYTPDYSVLVAYRQGIPIYVPKGKEGVFEEVGVKPSGTVDELFGSVSLVVDASPGGKGAQNKRVYVERGLSALFEGGESPDVAEVSFSTLCNYRQALGKKYIRVVSCNTTALLRLICLLDRHIGVRKARAVIVRRASDPKEDKGIVNTVKLDPPSIPSHHAIDVKTVLPDLDIETVALIVPTTLMHVHVVHIQTKRSTSIDEVVETLSSTPRIVVLEGAKIGIDSTSKIVEFARDLGRKRYDIYENVVWRDMIKVNGDELTIVQAVHQEAIVIPENIDAIRAALRLAESAEETMRVTDKVLNVGLQR</sequence>
<comment type="similarity">
    <text evidence="2 10 12">Belongs to the glyceraldehyde-3-phosphate dehydrogenase family.</text>
</comment>
<dbReference type="Pfam" id="PF02800">
    <property type="entry name" value="Gp_dh_C"/>
    <property type="match status" value="1"/>
</dbReference>
<dbReference type="GO" id="GO:0004365">
    <property type="term" value="F:glyceraldehyde-3-phosphate dehydrogenase (NAD+) (phosphorylating) activity"/>
    <property type="evidence" value="ECO:0007669"/>
    <property type="project" value="UniProtKB-UniRule"/>
</dbReference>
<evidence type="ECO:0000256" key="9">
    <source>
        <dbReference type="ARBA" id="ARBA00048853"/>
    </source>
</evidence>
<evidence type="ECO:0000256" key="8">
    <source>
        <dbReference type="ARBA" id="ARBA00048067"/>
    </source>
</evidence>
<dbReference type="CDD" id="cd18127">
    <property type="entry name" value="GAPDH_II_C"/>
    <property type="match status" value="1"/>
</dbReference>
<dbReference type="CDD" id="cd02278">
    <property type="entry name" value="GAPDH_II_N"/>
    <property type="match status" value="1"/>
</dbReference>
<feature type="active site" description="Nucleophile" evidence="10 11">
    <location>
        <position position="140"/>
    </location>
</feature>
<evidence type="ECO:0000256" key="7">
    <source>
        <dbReference type="ARBA" id="ARBA00023152"/>
    </source>
</evidence>
<dbReference type="Gene3D" id="3.40.50.720">
    <property type="entry name" value="NAD(P)-binding Rossmann-like Domain"/>
    <property type="match status" value="1"/>
</dbReference>
<dbReference type="HOGENOM" id="CLU_069533_0_0_2"/>
<dbReference type="EMBL" id="CP003531">
    <property type="protein sequence ID" value="AFK51797.1"/>
    <property type="molecule type" value="Genomic_DNA"/>
</dbReference>
<dbReference type="SUPFAM" id="SSF51735">
    <property type="entry name" value="NAD(P)-binding Rossmann-fold domains"/>
    <property type="match status" value="1"/>
</dbReference>
<evidence type="ECO:0000256" key="10">
    <source>
        <dbReference type="HAMAP-Rule" id="MF_00559"/>
    </source>
</evidence>
<feature type="binding site" evidence="10">
    <location>
        <begin position="193"/>
        <end position="194"/>
    </location>
    <ligand>
        <name>D-glyceraldehyde 3-phosphate</name>
        <dbReference type="ChEBI" id="CHEBI:59776"/>
    </ligand>
</feature>
<dbReference type="InterPro" id="IPR020829">
    <property type="entry name" value="GlycerAld_3-P_DH_cat"/>
</dbReference>
<keyword evidence="6 10" id="KW-0520">NAD</keyword>
<evidence type="ECO:0000256" key="6">
    <source>
        <dbReference type="ARBA" id="ARBA00023027"/>
    </source>
</evidence>
<dbReference type="FunCoup" id="I3TGA9">
    <property type="interactions" value="64"/>
</dbReference>
<dbReference type="SUPFAM" id="SSF55347">
    <property type="entry name" value="Glyceraldehyde-3-phosphate dehydrogenase-like, C-terminal domain"/>
    <property type="match status" value="1"/>
</dbReference>
<dbReference type="Gene3D" id="3.30.360.10">
    <property type="entry name" value="Dihydrodipicolinate Reductase, domain 2"/>
    <property type="match status" value="1"/>
</dbReference>
<comment type="catalytic activity">
    <reaction evidence="8 10 12">
        <text>D-glyceraldehyde 3-phosphate + phosphate + NADP(+) = (2R)-3-phospho-glyceroyl phosphate + NADPH + H(+)</text>
        <dbReference type="Rhea" id="RHEA:10296"/>
        <dbReference type="ChEBI" id="CHEBI:15378"/>
        <dbReference type="ChEBI" id="CHEBI:43474"/>
        <dbReference type="ChEBI" id="CHEBI:57604"/>
        <dbReference type="ChEBI" id="CHEBI:57783"/>
        <dbReference type="ChEBI" id="CHEBI:58349"/>
        <dbReference type="ChEBI" id="CHEBI:59776"/>
        <dbReference type="EC" id="1.2.1.59"/>
    </reaction>
</comment>
<dbReference type="GO" id="GO:0006096">
    <property type="term" value="P:glycolytic process"/>
    <property type="evidence" value="ECO:0007669"/>
    <property type="project" value="UniProtKB-UniRule"/>
</dbReference>
<feature type="binding site" evidence="10">
    <location>
        <position position="301"/>
    </location>
    <ligand>
        <name>NAD(+)</name>
        <dbReference type="ChEBI" id="CHEBI:57540"/>
    </ligand>
</feature>
<gene>
    <name evidence="10" type="primary">gap</name>
    <name evidence="14" type="ordered locus">TCELL_1375</name>
</gene>
<keyword evidence="7 10" id="KW-0324">Glycolysis</keyword>
<comment type="subunit">
    <text evidence="3 10 12">Homotetramer.</text>
</comment>
<dbReference type="GO" id="GO:0047100">
    <property type="term" value="F:glyceraldehyde-3-phosphate dehydrogenase (NADP+) (phosphorylating) activity"/>
    <property type="evidence" value="ECO:0007669"/>
    <property type="project" value="RHEA"/>
</dbReference>
<keyword evidence="15" id="KW-1185">Reference proteome</keyword>
<dbReference type="GO" id="GO:0050661">
    <property type="term" value="F:NADP binding"/>
    <property type="evidence" value="ECO:0007669"/>
    <property type="project" value="UniProtKB-UniRule"/>
</dbReference>
<feature type="binding site" evidence="10">
    <location>
        <begin position="139"/>
        <end position="141"/>
    </location>
    <ligand>
        <name>D-glyceraldehyde 3-phosphate</name>
        <dbReference type="ChEBI" id="CHEBI:59776"/>
    </ligand>
</feature>
<organism evidence="14 15">
    <name type="scientific">Thermogladius calderae (strain DSM 22663 / VKM B-2946 / 1633)</name>
    <dbReference type="NCBI Taxonomy" id="1184251"/>
    <lineage>
        <taxon>Archaea</taxon>
        <taxon>Thermoproteota</taxon>
        <taxon>Thermoprotei</taxon>
        <taxon>Desulfurococcales</taxon>
        <taxon>Desulfurococcaceae</taxon>
        <taxon>Thermogladius</taxon>
    </lineage>
</organism>
<evidence type="ECO:0000256" key="11">
    <source>
        <dbReference type="PIRSR" id="PIRSR000149-1"/>
    </source>
</evidence>
<dbReference type="InterPro" id="IPR036291">
    <property type="entry name" value="NAD(P)-bd_dom_sf"/>
</dbReference>
<dbReference type="PROSITE" id="PS00071">
    <property type="entry name" value="GAPDH"/>
    <property type="match status" value="1"/>
</dbReference>
<feature type="domain" description="Glyceraldehyde 3-phosphate dehydrogenase NAD(P) binding" evidence="13">
    <location>
        <begin position="3"/>
        <end position="140"/>
    </location>
</feature>
<reference evidence="14 15" key="1">
    <citation type="journal article" date="2012" name="J. Bacteriol.">
        <title>Complete genome sequence of the hyperthermophilic cellulolytic Crenarchaeon 'Thermogladius cellulolyticus' 1633.</title>
        <authorList>
            <person name="Mardanov A.V."/>
            <person name="Kochetkova T.V."/>
            <person name="Beletsky A.V."/>
            <person name="Bonch-Osmolovskaya E.A."/>
            <person name="Ravin N.V."/>
            <person name="Skryabin K.G."/>
        </authorList>
    </citation>
    <scope>NUCLEOTIDE SEQUENCE [LARGE SCALE GENOMIC DNA]</scope>
    <source>
        <strain evidence="15">DSM 22663 / VKM B-2946 / 1633</strain>
    </source>
</reference>
<evidence type="ECO:0000256" key="1">
    <source>
        <dbReference type="ARBA" id="ARBA00004869"/>
    </source>
</evidence>
<evidence type="ECO:0000256" key="2">
    <source>
        <dbReference type="ARBA" id="ARBA00007406"/>
    </source>
</evidence>
<evidence type="ECO:0000256" key="4">
    <source>
        <dbReference type="ARBA" id="ARBA00022857"/>
    </source>
</evidence>
<dbReference type="InParanoid" id="I3TGA9"/>
<dbReference type="PIRSF" id="PIRSF000149">
    <property type="entry name" value="GAP_DH"/>
    <property type="match status" value="1"/>
</dbReference>
<dbReference type="KEGG" id="thg:TCELL_1375"/>
<comment type="catalytic activity">
    <reaction evidence="9 10 12">
        <text>D-glyceraldehyde 3-phosphate + phosphate + NAD(+) = (2R)-3-phospho-glyceroyl phosphate + NADH + H(+)</text>
        <dbReference type="Rhea" id="RHEA:10300"/>
        <dbReference type="ChEBI" id="CHEBI:15378"/>
        <dbReference type="ChEBI" id="CHEBI:43474"/>
        <dbReference type="ChEBI" id="CHEBI:57540"/>
        <dbReference type="ChEBI" id="CHEBI:57604"/>
        <dbReference type="ChEBI" id="CHEBI:57945"/>
        <dbReference type="ChEBI" id="CHEBI:59776"/>
        <dbReference type="EC" id="1.2.1.59"/>
    </reaction>
</comment>
<feature type="binding site" evidence="10">
    <location>
        <position position="168"/>
    </location>
    <ligand>
        <name>NAD(+)</name>
        <dbReference type="ChEBI" id="CHEBI:57540"/>
    </ligand>
</feature>
<dbReference type="STRING" id="1184251.TCELL_1375"/>
<comment type="pathway">
    <text evidence="1 10 12">Carbohydrate degradation; glycolysis; pyruvate from D-glyceraldehyde 3-phosphate: step 1/5.</text>
</comment>
<feature type="binding site" evidence="10">
    <location>
        <position position="110"/>
    </location>
    <ligand>
        <name>NAD(+)</name>
        <dbReference type="ChEBI" id="CHEBI:57540"/>
    </ligand>
</feature>
<dbReference type="GO" id="GO:0005737">
    <property type="term" value="C:cytoplasm"/>
    <property type="evidence" value="ECO:0007669"/>
    <property type="project" value="UniProtKB-SubCell"/>
</dbReference>
<proteinExistence type="inferred from homology"/>
<dbReference type="InterPro" id="IPR006436">
    <property type="entry name" value="Glyceraldehyde-3-P_DH_2_arc"/>
</dbReference>
<keyword evidence="4 10" id="KW-0521">NADP</keyword>
<dbReference type="UniPathway" id="UPA00109">
    <property type="reaction ID" value="UER00184"/>
</dbReference>
<dbReference type="eggNOG" id="arCOG00493">
    <property type="taxonomic scope" value="Archaea"/>
</dbReference>
<dbReference type="NCBIfam" id="TIGR01546">
    <property type="entry name" value="GAPDH-II_archae"/>
    <property type="match status" value="1"/>
</dbReference>
<dbReference type="SMART" id="SM00846">
    <property type="entry name" value="Gp_dh_N"/>
    <property type="match status" value="1"/>
</dbReference>
<dbReference type="GeneID" id="13013699"/>
<evidence type="ECO:0000313" key="15">
    <source>
        <dbReference type="Proteomes" id="UP000005270"/>
    </source>
</evidence>
<evidence type="ECO:0000259" key="13">
    <source>
        <dbReference type="SMART" id="SM00846"/>
    </source>
</evidence>
<dbReference type="EC" id="1.2.1.59" evidence="10 12"/>
<dbReference type="AlphaFoldDB" id="I3TGA9"/>
<dbReference type="InterPro" id="IPR020830">
    <property type="entry name" value="GlycerAld_3-P_DH_AS"/>
</dbReference>
<dbReference type="HAMAP" id="MF_00559">
    <property type="entry name" value="G3P_dehdrog_arch"/>
    <property type="match status" value="1"/>
</dbReference>
<dbReference type="NCBIfam" id="NF003251">
    <property type="entry name" value="PRK04207.1"/>
    <property type="match status" value="1"/>
</dbReference>
<evidence type="ECO:0000313" key="14">
    <source>
        <dbReference type="EMBL" id="AFK51797.1"/>
    </source>
</evidence>
<accession>I3TGA9</accession>
<comment type="subcellular location">
    <subcellularLocation>
        <location evidence="10 12">Cytoplasm</location>
    </subcellularLocation>
</comment>
<evidence type="ECO:0000256" key="3">
    <source>
        <dbReference type="ARBA" id="ARBA00011881"/>
    </source>
</evidence>
<feature type="binding site" evidence="10">
    <location>
        <begin position="12"/>
        <end position="13"/>
    </location>
    <ligand>
        <name>NAD(+)</name>
        <dbReference type="ChEBI" id="CHEBI:57540"/>
    </ligand>
</feature>
<name>I3TGA9_THEC1</name>
<dbReference type="Proteomes" id="UP000005270">
    <property type="component" value="Chromosome"/>
</dbReference>